<evidence type="ECO:0000313" key="2">
    <source>
        <dbReference type="Proteomes" id="UP000317550"/>
    </source>
</evidence>
<dbReference type="EMBL" id="CP041730">
    <property type="protein sequence ID" value="QDQ27565.1"/>
    <property type="molecule type" value="Genomic_DNA"/>
</dbReference>
<dbReference type="InterPro" id="IPR032720">
    <property type="entry name" value="Cys_rich_CWC"/>
</dbReference>
<evidence type="ECO:0000313" key="1">
    <source>
        <dbReference type="EMBL" id="QDQ27565.1"/>
    </source>
</evidence>
<dbReference type="KEGG" id="cari:FNU76_15055"/>
<dbReference type="Proteomes" id="UP000317550">
    <property type="component" value="Chromosome"/>
</dbReference>
<keyword evidence="2" id="KW-1185">Reference proteome</keyword>
<dbReference type="RefSeq" id="WP_144278958.1">
    <property type="nucleotide sequence ID" value="NZ_CP041730.1"/>
</dbReference>
<protein>
    <submittedName>
        <fullName evidence="1">Cysteine-rich CWC family protein</fullName>
    </submittedName>
</protein>
<dbReference type="AlphaFoldDB" id="A0A516SHF3"/>
<name>A0A516SHF3_9NEIS</name>
<gene>
    <name evidence="1" type="ORF">FNU76_15055</name>
</gene>
<sequence length="71" mass="7233">MQPEPQPVCPLCGGPNGCVPARDGCFGTPCWCRSQTFDPTVLAKLATLPSGKSCICASCAGLAEKSPPALP</sequence>
<dbReference type="OrthoDB" id="8912324at2"/>
<proteinExistence type="predicted"/>
<dbReference type="Pfam" id="PF14375">
    <property type="entry name" value="Cys_rich_CWC"/>
    <property type="match status" value="1"/>
</dbReference>
<reference evidence="2" key="1">
    <citation type="submission" date="2019-07" db="EMBL/GenBank/DDBJ databases">
        <title>Chitinimonas sp. nov., isolated from Ny-Alesund, arctica soil.</title>
        <authorList>
            <person name="Xu Q."/>
            <person name="Peng F."/>
        </authorList>
    </citation>
    <scope>NUCLEOTIDE SEQUENCE [LARGE SCALE GENOMIC DNA]</scope>
    <source>
        <strain evidence="2">R3-44</strain>
    </source>
</reference>
<organism evidence="1 2">
    <name type="scientific">Chitinimonas arctica</name>
    <dbReference type="NCBI Taxonomy" id="2594795"/>
    <lineage>
        <taxon>Bacteria</taxon>
        <taxon>Pseudomonadati</taxon>
        <taxon>Pseudomonadota</taxon>
        <taxon>Betaproteobacteria</taxon>
        <taxon>Neisseriales</taxon>
        <taxon>Chitinibacteraceae</taxon>
        <taxon>Chitinimonas</taxon>
    </lineage>
</organism>
<accession>A0A516SHF3</accession>